<accession>A0ABR2YNM9</accession>
<comment type="caution">
    <text evidence="4">The sequence shown here is derived from an EMBL/GenBank/DDBJ whole genome shotgun (WGS) entry which is preliminary data.</text>
</comment>
<dbReference type="InterPro" id="IPR050656">
    <property type="entry name" value="PINX1"/>
</dbReference>
<organism evidence="4 5">
    <name type="scientific">Coccomyxa subellipsoidea</name>
    <dbReference type="NCBI Taxonomy" id="248742"/>
    <lineage>
        <taxon>Eukaryota</taxon>
        <taxon>Viridiplantae</taxon>
        <taxon>Chlorophyta</taxon>
        <taxon>core chlorophytes</taxon>
        <taxon>Trebouxiophyceae</taxon>
        <taxon>Trebouxiophyceae incertae sedis</taxon>
        <taxon>Coccomyxaceae</taxon>
        <taxon>Coccomyxa</taxon>
    </lineage>
</organism>
<name>A0ABR2YNM9_9CHLO</name>
<dbReference type="SMART" id="SM00443">
    <property type="entry name" value="G_patch"/>
    <property type="match status" value="1"/>
</dbReference>
<evidence type="ECO:0000256" key="2">
    <source>
        <dbReference type="ARBA" id="ARBA00023242"/>
    </source>
</evidence>
<dbReference type="PROSITE" id="PS50174">
    <property type="entry name" value="G_PATCH"/>
    <property type="match status" value="1"/>
</dbReference>
<dbReference type="InterPro" id="IPR058719">
    <property type="entry name" value="WHD_LYAR"/>
</dbReference>
<gene>
    <name evidence="4" type="ORF">WJX75_001155</name>
</gene>
<proteinExistence type="predicted"/>
<dbReference type="PANTHER" id="PTHR23149:SF9">
    <property type="entry name" value="G PATCH DOMAIN-CONTAINING PROTEIN 4"/>
    <property type="match status" value="1"/>
</dbReference>
<evidence type="ECO:0000259" key="3">
    <source>
        <dbReference type="PROSITE" id="PS50174"/>
    </source>
</evidence>
<evidence type="ECO:0000256" key="1">
    <source>
        <dbReference type="ARBA" id="ARBA00004123"/>
    </source>
</evidence>
<keyword evidence="5" id="KW-1185">Reference proteome</keyword>
<feature type="domain" description="G-patch" evidence="3">
    <location>
        <begin position="19"/>
        <end position="65"/>
    </location>
</feature>
<dbReference type="Proteomes" id="UP001491310">
    <property type="component" value="Unassembled WGS sequence"/>
</dbReference>
<dbReference type="Pfam" id="PF01585">
    <property type="entry name" value="G-patch"/>
    <property type="match status" value="1"/>
</dbReference>
<evidence type="ECO:0000313" key="5">
    <source>
        <dbReference type="Proteomes" id="UP001491310"/>
    </source>
</evidence>
<evidence type="ECO:0000313" key="4">
    <source>
        <dbReference type="EMBL" id="KAK9908660.1"/>
    </source>
</evidence>
<dbReference type="PANTHER" id="PTHR23149">
    <property type="entry name" value="G PATCH DOMAIN CONTAINING PROTEIN"/>
    <property type="match status" value="1"/>
</dbReference>
<keyword evidence="2" id="KW-0539">Nucleus</keyword>
<sequence length="337" mass="36397">MKLPPGYVPGKGVQKATAYGGFGERLMKQMGWQDGNGLGRDQKGIKKAIQVKLKDDTIGVGSQPGYAWEKKWWEEAYDSKAKKMQASAETSDSDDSDDDVIVAVNRDGTRSSAHSHERKIAAALAKDPWGRFGGREGKMARIARQEAEDDSLGSAPFRSTPASGWWGAARFRSAGCLEGLEHTAEHVKKERQSFTEQTQEDLYTATQAAKTSAKKGLGTASMPRKVAGARWQGTKTLIEENDAEAGPVDTVAAEGRAEEPICLQNAKWKKLAKAALLETSDRSMSAKRLKQAVVKAALAKEGRTASKAERKALQEAMLAKVSGSSVFAVDSGIIRLL</sequence>
<dbReference type="EMBL" id="JALJOT010000007">
    <property type="protein sequence ID" value="KAK9908660.1"/>
    <property type="molecule type" value="Genomic_DNA"/>
</dbReference>
<dbReference type="Pfam" id="PF25879">
    <property type="entry name" value="WHD_LYAR"/>
    <property type="match status" value="1"/>
</dbReference>
<dbReference type="InterPro" id="IPR000467">
    <property type="entry name" value="G_patch_dom"/>
</dbReference>
<protein>
    <recommendedName>
        <fullName evidence="3">G-patch domain-containing protein</fullName>
    </recommendedName>
</protein>
<reference evidence="4 5" key="1">
    <citation type="journal article" date="2024" name="Nat. Commun.">
        <title>Phylogenomics reveals the evolutionary origins of lichenization in chlorophyte algae.</title>
        <authorList>
            <person name="Puginier C."/>
            <person name="Libourel C."/>
            <person name="Otte J."/>
            <person name="Skaloud P."/>
            <person name="Haon M."/>
            <person name="Grisel S."/>
            <person name="Petersen M."/>
            <person name="Berrin J.G."/>
            <person name="Delaux P.M."/>
            <person name="Dal Grande F."/>
            <person name="Keller J."/>
        </authorList>
    </citation>
    <scope>NUCLEOTIDE SEQUENCE [LARGE SCALE GENOMIC DNA]</scope>
    <source>
        <strain evidence="4 5">SAG 216-7</strain>
    </source>
</reference>
<comment type="subcellular location">
    <subcellularLocation>
        <location evidence="1">Nucleus</location>
    </subcellularLocation>
</comment>